<dbReference type="GO" id="GO:0046872">
    <property type="term" value="F:metal ion binding"/>
    <property type="evidence" value="ECO:0007669"/>
    <property type="project" value="InterPro"/>
</dbReference>
<accession>A0A5P3AL32</accession>
<dbReference type="Pfam" id="PF19335">
    <property type="entry name" value="HMBD"/>
    <property type="match status" value="2"/>
</dbReference>
<evidence type="ECO:0000256" key="2">
    <source>
        <dbReference type="SAM" id="MobiDB-lite"/>
    </source>
</evidence>
<name>A0A5P3AL32_9RHOB</name>
<evidence type="ECO:0000259" key="4">
    <source>
        <dbReference type="Pfam" id="PF19335"/>
    </source>
</evidence>
<feature type="domain" description="Heavy metal binding" evidence="4">
    <location>
        <begin position="224"/>
        <end position="249"/>
    </location>
</feature>
<feature type="region of interest" description="Disordered" evidence="2">
    <location>
        <begin position="286"/>
        <end position="331"/>
    </location>
</feature>
<dbReference type="SUPFAM" id="SSF56762">
    <property type="entry name" value="HydB/Nqo4-like"/>
    <property type="match status" value="1"/>
</dbReference>
<dbReference type="InterPro" id="IPR001135">
    <property type="entry name" value="NADH_Q_OxRdtase_suD"/>
</dbReference>
<evidence type="ECO:0000313" key="5">
    <source>
        <dbReference type="EMBL" id="QEW29959.1"/>
    </source>
</evidence>
<feature type="compositionally biased region" description="Basic and acidic residues" evidence="2">
    <location>
        <begin position="254"/>
        <end position="265"/>
    </location>
</feature>
<reference evidence="5 6" key="1">
    <citation type="submission" date="2018-08" db="EMBL/GenBank/DDBJ databases">
        <title>Genetic Globetrotter - A new plasmid hitch-hiking vast phylogenetic and geographic distances.</title>
        <authorList>
            <person name="Vollmers J."/>
            <person name="Petersen J."/>
        </authorList>
    </citation>
    <scope>NUCLEOTIDE SEQUENCE [LARGE SCALE GENOMIC DNA]</scope>
    <source>
        <strain evidence="5 6">DSM 26383</strain>
        <plasmid evidence="6">pridsm_02</plasmid>
    </source>
</reference>
<keyword evidence="1" id="KW-0560">Oxidoreductase</keyword>
<feature type="domain" description="Heavy metal binding" evidence="4">
    <location>
        <begin position="147"/>
        <end position="172"/>
    </location>
</feature>
<dbReference type="KEGG" id="rid:RIdsm_05805"/>
<dbReference type="AlphaFoldDB" id="A0A5P3AL32"/>
<dbReference type="InterPro" id="IPR029014">
    <property type="entry name" value="NiFe-Hase_large"/>
</dbReference>
<dbReference type="InterPro" id="IPR045800">
    <property type="entry name" value="HMBD"/>
</dbReference>
<feature type="region of interest" description="Disordered" evidence="2">
    <location>
        <begin position="174"/>
        <end position="216"/>
    </location>
</feature>
<feature type="domain" description="NADH-quinone oxidoreductase subunit D" evidence="3">
    <location>
        <begin position="453"/>
        <end position="588"/>
    </location>
</feature>
<gene>
    <name evidence="5" type="primary">hycE</name>
    <name evidence="5" type="ORF">RIdsm_05805</name>
</gene>
<dbReference type="PANTHER" id="PTHR43485">
    <property type="entry name" value="HYDROGENASE-4 COMPONENT G"/>
    <property type="match status" value="1"/>
</dbReference>
<organism evidence="5 6">
    <name type="scientific">Roseovarius indicus</name>
    <dbReference type="NCBI Taxonomy" id="540747"/>
    <lineage>
        <taxon>Bacteria</taxon>
        <taxon>Pseudomonadati</taxon>
        <taxon>Pseudomonadota</taxon>
        <taxon>Alphaproteobacteria</taxon>
        <taxon>Rhodobacterales</taxon>
        <taxon>Roseobacteraceae</taxon>
        <taxon>Roseovarius</taxon>
    </lineage>
</organism>
<dbReference type="GO" id="GO:0048038">
    <property type="term" value="F:quinone binding"/>
    <property type="evidence" value="ECO:0007669"/>
    <property type="project" value="InterPro"/>
</dbReference>
<dbReference type="Proteomes" id="UP000325785">
    <property type="component" value="Plasmid pRIdsm_02"/>
</dbReference>
<dbReference type="SUPFAM" id="SSF56770">
    <property type="entry name" value="HydA/Nqo6-like"/>
    <property type="match status" value="1"/>
</dbReference>
<feature type="compositionally biased region" description="Basic and acidic residues" evidence="2">
    <location>
        <begin position="289"/>
        <end position="324"/>
    </location>
</feature>
<keyword evidence="5" id="KW-0614">Plasmid</keyword>
<dbReference type="GO" id="GO:0051287">
    <property type="term" value="F:NAD binding"/>
    <property type="evidence" value="ECO:0007669"/>
    <property type="project" value="InterPro"/>
</dbReference>
<dbReference type="Gene3D" id="1.10.645.10">
    <property type="entry name" value="Cytochrome-c3 Hydrogenase, chain B"/>
    <property type="match status" value="2"/>
</dbReference>
<dbReference type="Pfam" id="PF00346">
    <property type="entry name" value="Complex1_49kDa"/>
    <property type="match status" value="1"/>
</dbReference>
<protein>
    <submittedName>
        <fullName evidence="5">Hydrogenase-3 component E</fullName>
    </submittedName>
</protein>
<feature type="region of interest" description="Disordered" evidence="2">
    <location>
        <begin position="254"/>
        <end position="273"/>
    </location>
</feature>
<feature type="compositionally biased region" description="Basic and acidic residues" evidence="2">
    <location>
        <begin position="181"/>
        <end position="198"/>
    </location>
</feature>
<evidence type="ECO:0000259" key="3">
    <source>
        <dbReference type="Pfam" id="PF00346"/>
    </source>
</evidence>
<geneLocation type="plasmid" evidence="6">
    <name>pridsm_02</name>
</geneLocation>
<evidence type="ECO:0000256" key="1">
    <source>
        <dbReference type="ARBA" id="ARBA00023002"/>
    </source>
</evidence>
<dbReference type="GO" id="GO:0016651">
    <property type="term" value="F:oxidoreductase activity, acting on NAD(P)H"/>
    <property type="evidence" value="ECO:0007669"/>
    <property type="project" value="InterPro"/>
</dbReference>
<dbReference type="InterPro" id="IPR052197">
    <property type="entry name" value="ComplexI_49kDa-like"/>
</dbReference>
<proteinExistence type="predicted"/>
<dbReference type="EMBL" id="CP031600">
    <property type="protein sequence ID" value="QEW29959.1"/>
    <property type="molecule type" value="Genomic_DNA"/>
</dbReference>
<dbReference type="PANTHER" id="PTHR43485:SF1">
    <property type="entry name" value="FORMATE HYDROGENLYASE SUBUNIT 5-RELATED"/>
    <property type="match status" value="1"/>
</dbReference>
<evidence type="ECO:0000313" key="6">
    <source>
        <dbReference type="Proteomes" id="UP000325785"/>
    </source>
</evidence>
<sequence length="672" mass="69746">MTIAGAHAGAMTGLRRLISTAMARDLTAFVLPGASVARSMGLDLAGSPLRIVGTPRHANLLIVVGPLPPGLRDAAAVAYAQIPRPRAILALGAGDIAPLPDADMSAPLTQAGLHSGLADLRRVVAAGAFGANTEEFTASALEVRVEYTCPMHPEIVRDAPGDCPKCGMTLVPRETASSSGHDGHVGHGDHDMPRDDTARPAGHAQAGHGAHAGHADDAGDAGSYTCPMHPEVVSDAPGKCPKCGMFLVKADEVESHGHGHGDHGHGTKAHGAHMHGDHVARSAQMHDNASGEDHHGHEGDGDHGGHGKPEEHAGHNGHTKHGDQSDAGMDGIEPHFMSMVEMTEGQPRSTDGLQMDWIEVPFGPFFSGLPAGLRLTLTLDGDTVAASDATSLVGATNLMDGPQMNVTDFVDRLAAMMPLSPVAYRTLACAAIEDAAGVEPADDAQRGRAAAVERERIASHLNWLADFGLQSGFLWLAARAGALQLAVQDAGADGIAAQAGAIRRLTRRVQAAPLMRMRLGGIAPIGKDTPASGPVDRARGGGSDARIDDPTLAALGFEMRLQEGGDALARFRLRCDEIAQSLDLIAAAGIIAMPQVRDVKTVSGEGAARIETPRGAAQLRVRLVDGKVVQADLDTPSTVNLALVETLTAQQELGDALTAVVSLDLSPWEIRG</sequence>